<keyword evidence="1" id="KW-0472">Membrane</keyword>
<protein>
    <recommendedName>
        <fullName evidence="4">DUF2530 domain-containing protein</fullName>
    </recommendedName>
</protein>
<keyword evidence="3" id="KW-1185">Reference proteome</keyword>
<dbReference type="OrthoDB" id="5149277at2"/>
<keyword evidence="1" id="KW-1133">Transmembrane helix</keyword>
<dbReference type="Proteomes" id="UP000092482">
    <property type="component" value="Chromosome"/>
</dbReference>
<reference evidence="2 3" key="1">
    <citation type="submission" date="2016-03" db="EMBL/GenBank/DDBJ databases">
        <title>Shallow-sea hydrothermal system.</title>
        <authorList>
            <person name="Tang K."/>
        </authorList>
    </citation>
    <scope>NUCLEOTIDE SEQUENCE [LARGE SCALE GENOMIC DNA]</scope>
    <source>
        <strain evidence="2 3">JLT9</strain>
    </source>
</reference>
<dbReference type="KEGG" id="serj:SGUI_1404"/>
<feature type="transmembrane region" description="Helical" evidence="1">
    <location>
        <begin position="24"/>
        <end position="46"/>
    </location>
</feature>
<keyword evidence="1" id="KW-0812">Transmembrane</keyword>
<evidence type="ECO:0000256" key="1">
    <source>
        <dbReference type="SAM" id="Phobius"/>
    </source>
</evidence>
<gene>
    <name evidence="2" type="ORF">SGUI_1404</name>
</gene>
<evidence type="ECO:0000313" key="3">
    <source>
        <dbReference type="Proteomes" id="UP000092482"/>
    </source>
</evidence>
<name>A0A1B1NBI1_9MICO</name>
<sequence length="81" mass="8842">MSTAPRPRDDDVHPPEVTLRTITLVRWGILGWVVVLAVVLAVPPLRSGERDWWVWVPVAGAVLGALGYAYLRRGKGNAAEA</sequence>
<proteinExistence type="predicted"/>
<dbReference type="AlphaFoldDB" id="A0A1B1NBI1"/>
<dbReference type="STRING" id="1758689.SGUI_1404"/>
<dbReference type="RefSeq" id="WP_066638098.1">
    <property type="nucleotide sequence ID" value="NZ_CP014989.1"/>
</dbReference>
<dbReference type="EMBL" id="CP014989">
    <property type="protein sequence ID" value="ANS78800.1"/>
    <property type="molecule type" value="Genomic_DNA"/>
</dbReference>
<evidence type="ECO:0008006" key="4">
    <source>
        <dbReference type="Google" id="ProtNLM"/>
    </source>
</evidence>
<accession>A0A1B1NBI1</accession>
<evidence type="ECO:0000313" key="2">
    <source>
        <dbReference type="EMBL" id="ANS78800.1"/>
    </source>
</evidence>
<feature type="transmembrane region" description="Helical" evidence="1">
    <location>
        <begin position="52"/>
        <end position="71"/>
    </location>
</feature>
<organism evidence="2 3">
    <name type="scientific">Serinicoccus hydrothermalis</name>
    <dbReference type="NCBI Taxonomy" id="1758689"/>
    <lineage>
        <taxon>Bacteria</taxon>
        <taxon>Bacillati</taxon>
        <taxon>Actinomycetota</taxon>
        <taxon>Actinomycetes</taxon>
        <taxon>Micrococcales</taxon>
        <taxon>Ornithinimicrobiaceae</taxon>
        <taxon>Serinicoccus</taxon>
    </lineage>
</organism>